<keyword evidence="1" id="KW-0067">ATP-binding</keyword>
<dbReference type="InterPro" id="IPR036890">
    <property type="entry name" value="HATPase_C_sf"/>
</dbReference>
<dbReference type="CDD" id="cd16936">
    <property type="entry name" value="HATPase_RsbW-like"/>
    <property type="match status" value="1"/>
</dbReference>
<dbReference type="Gene3D" id="3.30.565.10">
    <property type="entry name" value="Histidine kinase-like ATPase, C-terminal domain"/>
    <property type="match status" value="1"/>
</dbReference>
<accession>A0ABU5R5C1</accession>
<gene>
    <name evidence="1" type="ORF">VA596_15775</name>
</gene>
<dbReference type="GO" id="GO:0005524">
    <property type="term" value="F:ATP binding"/>
    <property type="evidence" value="ECO:0007669"/>
    <property type="project" value="UniProtKB-KW"/>
</dbReference>
<dbReference type="RefSeq" id="WP_323327642.1">
    <property type="nucleotide sequence ID" value="NZ_JAYFSI010000002.1"/>
</dbReference>
<proteinExistence type="predicted"/>
<protein>
    <submittedName>
        <fullName evidence="1">ATP-binding protein</fullName>
    </submittedName>
</protein>
<dbReference type="Proteomes" id="UP001304298">
    <property type="component" value="Unassembled WGS sequence"/>
</dbReference>
<keyword evidence="2" id="KW-1185">Reference proteome</keyword>
<sequence>MKHTGSTCCSSWASLQRLGDPCEVTVAVADLGCGSPRLHAPDDDEGGRGLQLVDRVRVAWGTSHHDDGKLVRGRIGCAGTGFAC</sequence>
<name>A0ABU5R5C1_9PSEU</name>
<keyword evidence="1" id="KW-0547">Nucleotide-binding</keyword>
<comment type="caution">
    <text evidence="1">The sequence shown here is derived from an EMBL/GenBank/DDBJ whole genome shotgun (WGS) entry which is preliminary data.</text>
</comment>
<evidence type="ECO:0000313" key="1">
    <source>
        <dbReference type="EMBL" id="MEA5361004.1"/>
    </source>
</evidence>
<evidence type="ECO:0000313" key="2">
    <source>
        <dbReference type="Proteomes" id="UP001304298"/>
    </source>
</evidence>
<reference evidence="1 2" key="1">
    <citation type="submission" date="2023-12" db="EMBL/GenBank/DDBJ databases">
        <title>Amycolatopsis sp. V23-08.</title>
        <authorList>
            <person name="Somphong A."/>
        </authorList>
    </citation>
    <scope>NUCLEOTIDE SEQUENCE [LARGE SCALE GENOMIC DNA]</scope>
    <source>
        <strain evidence="1 2">V23-08</strain>
    </source>
</reference>
<organism evidence="1 2">
    <name type="scientific">Amycolatopsis heterodermiae</name>
    <dbReference type="NCBI Taxonomy" id="3110235"/>
    <lineage>
        <taxon>Bacteria</taxon>
        <taxon>Bacillati</taxon>
        <taxon>Actinomycetota</taxon>
        <taxon>Actinomycetes</taxon>
        <taxon>Pseudonocardiales</taxon>
        <taxon>Pseudonocardiaceae</taxon>
        <taxon>Amycolatopsis</taxon>
    </lineage>
</organism>
<dbReference type="EMBL" id="JAYFSI010000002">
    <property type="protein sequence ID" value="MEA5361004.1"/>
    <property type="molecule type" value="Genomic_DNA"/>
</dbReference>